<protein>
    <recommendedName>
        <fullName evidence="4">Branched-chain amino acid ABC transporter substrate-binding protein</fullName>
    </recommendedName>
</protein>
<keyword evidence="1" id="KW-0472">Membrane</keyword>
<accession>A0A3D9U928</accession>
<gene>
    <name evidence="2" type="ORF">DET55_13058</name>
</gene>
<keyword evidence="1" id="KW-0812">Transmembrane</keyword>
<reference evidence="2 3" key="1">
    <citation type="submission" date="2018-08" db="EMBL/GenBank/DDBJ databases">
        <title>Freshwater and sediment microbial communities from various areas in North America, analyzing microbe dynamics in response to fracking.</title>
        <authorList>
            <person name="Lamendella R."/>
        </authorList>
    </citation>
    <scope>NUCLEOTIDE SEQUENCE [LARGE SCALE GENOMIC DNA]</scope>
    <source>
        <strain evidence="2 3">DB-1</strain>
    </source>
</reference>
<feature type="transmembrane region" description="Helical" evidence="1">
    <location>
        <begin position="81"/>
        <end position="102"/>
    </location>
</feature>
<feature type="transmembrane region" description="Helical" evidence="1">
    <location>
        <begin position="49"/>
        <end position="69"/>
    </location>
</feature>
<organism evidence="2 3">
    <name type="scientific">Bacillus mycoides</name>
    <dbReference type="NCBI Taxonomy" id="1405"/>
    <lineage>
        <taxon>Bacteria</taxon>
        <taxon>Bacillati</taxon>
        <taxon>Bacillota</taxon>
        <taxon>Bacilli</taxon>
        <taxon>Bacillales</taxon>
        <taxon>Bacillaceae</taxon>
        <taxon>Bacillus</taxon>
        <taxon>Bacillus cereus group</taxon>
    </lineage>
</organism>
<evidence type="ECO:0000313" key="3">
    <source>
        <dbReference type="Proteomes" id="UP000256530"/>
    </source>
</evidence>
<dbReference type="AlphaFoldDB" id="A0A3D9U928"/>
<dbReference type="EMBL" id="QTTY01000030">
    <property type="protein sequence ID" value="REF24783.1"/>
    <property type="molecule type" value="Genomic_DNA"/>
</dbReference>
<keyword evidence="1" id="KW-1133">Transmembrane helix</keyword>
<comment type="caution">
    <text evidence="2">The sequence shown here is derived from an EMBL/GenBank/DDBJ whole genome shotgun (WGS) entry which is preliminary data.</text>
</comment>
<evidence type="ECO:0008006" key="4">
    <source>
        <dbReference type="Google" id="ProtNLM"/>
    </source>
</evidence>
<proteinExistence type="predicted"/>
<evidence type="ECO:0000313" key="2">
    <source>
        <dbReference type="EMBL" id="REF24783.1"/>
    </source>
</evidence>
<evidence type="ECO:0000256" key="1">
    <source>
        <dbReference type="SAM" id="Phobius"/>
    </source>
</evidence>
<feature type="transmembrane region" description="Helical" evidence="1">
    <location>
        <begin position="20"/>
        <end position="37"/>
    </location>
</feature>
<dbReference type="RefSeq" id="WP_113937431.1">
    <property type="nucleotide sequence ID" value="NZ_QTTY01000030.1"/>
</dbReference>
<name>A0A3D9U928_BACMY</name>
<sequence>MKKITDERLIVQNLQHIKIAYIVQTIGVLSILGYEVFKGGIEGMTKNPLWMVFMLTSIIYSYLNMSVSVEHERKLKNPVKSLIISLIVVTIIALVFAILTSITPNFNWVNGLLIGGIIFICGVIPVSYVYRLRIKQEKDLEQND</sequence>
<feature type="transmembrane region" description="Helical" evidence="1">
    <location>
        <begin position="108"/>
        <end position="130"/>
    </location>
</feature>
<dbReference type="Proteomes" id="UP000256530">
    <property type="component" value="Unassembled WGS sequence"/>
</dbReference>